<name>A0A839GV56_9BACT</name>
<evidence type="ECO:0000313" key="3">
    <source>
        <dbReference type="Proteomes" id="UP000563094"/>
    </source>
</evidence>
<proteinExistence type="predicted"/>
<reference evidence="2 3" key="1">
    <citation type="submission" date="2020-08" db="EMBL/GenBank/DDBJ databases">
        <title>Genomic Encyclopedia of Type Strains, Phase IV (KMG-IV): sequencing the most valuable type-strain genomes for metagenomic binning, comparative biology and taxonomic classification.</title>
        <authorList>
            <person name="Goeker M."/>
        </authorList>
    </citation>
    <scope>NUCLEOTIDE SEQUENCE [LARGE SCALE GENOMIC DNA]</scope>
    <source>
        <strain evidence="2 3">DSM 29854</strain>
    </source>
</reference>
<evidence type="ECO:0008006" key="4">
    <source>
        <dbReference type="Google" id="ProtNLM"/>
    </source>
</evidence>
<protein>
    <recommendedName>
        <fullName evidence="4">Outer membrane protein beta-barrel domain-containing protein</fullName>
    </recommendedName>
</protein>
<keyword evidence="3" id="KW-1185">Reference proteome</keyword>
<keyword evidence="1" id="KW-0732">Signal</keyword>
<dbReference type="Proteomes" id="UP000563094">
    <property type="component" value="Unassembled WGS sequence"/>
</dbReference>
<comment type="caution">
    <text evidence="2">The sequence shown here is derived from an EMBL/GenBank/DDBJ whole genome shotgun (WGS) entry which is preliminary data.</text>
</comment>
<dbReference type="RefSeq" id="WP_182514275.1">
    <property type="nucleotide sequence ID" value="NZ_JACJIQ010000021.1"/>
</dbReference>
<feature type="signal peptide" evidence="1">
    <location>
        <begin position="1"/>
        <end position="21"/>
    </location>
</feature>
<dbReference type="EMBL" id="JACJIQ010000021">
    <property type="protein sequence ID" value="MBA9079365.1"/>
    <property type="molecule type" value="Genomic_DNA"/>
</dbReference>
<sequence length="114" mass="12313">MFKKFLLVSWVALAMAAPVFAQESGSEFKPQAGEITAEVQLNLTNSSGSTITLNGIRGRYFLSPTKAFRLGISGSINNSDLANDVERTSSTFRIPPGIENHFTGTERLSPYIGA</sequence>
<evidence type="ECO:0000313" key="2">
    <source>
        <dbReference type="EMBL" id="MBA9079365.1"/>
    </source>
</evidence>
<organism evidence="2 3">
    <name type="scientific">Rufibacter quisquiliarum</name>
    <dbReference type="NCBI Taxonomy" id="1549639"/>
    <lineage>
        <taxon>Bacteria</taxon>
        <taxon>Pseudomonadati</taxon>
        <taxon>Bacteroidota</taxon>
        <taxon>Cytophagia</taxon>
        <taxon>Cytophagales</taxon>
        <taxon>Hymenobacteraceae</taxon>
        <taxon>Rufibacter</taxon>
    </lineage>
</organism>
<feature type="chain" id="PRO_5032791740" description="Outer membrane protein beta-barrel domain-containing protein" evidence="1">
    <location>
        <begin position="22"/>
        <end position="114"/>
    </location>
</feature>
<gene>
    <name evidence="2" type="ORF">FHS90_004100</name>
</gene>
<accession>A0A839GV56</accession>
<dbReference type="AlphaFoldDB" id="A0A839GV56"/>
<evidence type="ECO:0000256" key="1">
    <source>
        <dbReference type="SAM" id="SignalP"/>
    </source>
</evidence>